<comment type="cofactor">
    <cofactor evidence="1">
        <name>FAD</name>
        <dbReference type="ChEBI" id="CHEBI:57692"/>
    </cofactor>
</comment>
<dbReference type="Proteomes" id="UP000646827">
    <property type="component" value="Unassembled WGS sequence"/>
</dbReference>
<keyword evidence="3" id="KW-0274">FAD</keyword>
<feature type="domain" description="FAD-dependent oxidoreductase 2 FAD-binding" evidence="5">
    <location>
        <begin position="5"/>
        <end position="505"/>
    </location>
</feature>
<evidence type="ECO:0000256" key="3">
    <source>
        <dbReference type="ARBA" id="ARBA00022827"/>
    </source>
</evidence>
<keyword evidence="2" id="KW-0285">Flavoprotein</keyword>
<dbReference type="InterPro" id="IPR027477">
    <property type="entry name" value="Succ_DH/fumarate_Rdtase_cat_sf"/>
</dbReference>
<dbReference type="EMBL" id="JAEPRB010000013">
    <property type="protein sequence ID" value="KAG2226841.1"/>
    <property type="molecule type" value="Genomic_DNA"/>
</dbReference>
<dbReference type="PANTHER" id="PTHR43400:SF7">
    <property type="entry name" value="FAD-DEPENDENT OXIDOREDUCTASE 2 FAD BINDING DOMAIN-CONTAINING PROTEIN"/>
    <property type="match status" value="1"/>
</dbReference>
<keyword evidence="7" id="KW-1185">Reference proteome</keyword>
<dbReference type="OrthoDB" id="7777654at2759"/>
<dbReference type="SUPFAM" id="SSF51905">
    <property type="entry name" value="FAD/NAD(P)-binding domain"/>
    <property type="match status" value="1"/>
</dbReference>
<evidence type="ECO:0000259" key="5">
    <source>
        <dbReference type="Pfam" id="PF00890"/>
    </source>
</evidence>
<dbReference type="Pfam" id="PF00890">
    <property type="entry name" value="FAD_binding_2"/>
    <property type="match status" value="1"/>
</dbReference>
<keyword evidence="4" id="KW-0560">Oxidoreductase</keyword>
<evidence type="ECO:0000313" key="6">
    <source>
        <dbReference type="EMBL" id="KAG2226841.1"/>
    </source>
</evidence>
<dbReference type="AlphaFoldDB" id="A0A8H7SCX5"/>
<evidence type="ECO:0000256" key="4">
    <source>
        <dbReference type="ARBA" id="ARBA00023002"/>
    </source>
</evidence>
<name>A0A8H7SCX5_9FUNG</name>
<accession>A0A8H7SCX5</accession>
<dbReference type="Gene3D" id="3.90.700.10">
    <property type="entry name" value="Succinate dehydrogenase/fumarate reductase flavoprotein, catalytic domain"/>
    <property type="match status" value="1"/>
</dbReference>
<reference evidence="6 7" key="1">
    <citation type="submission" date="2020-12" db="EMBL/GenBank/DDBJ databases">
        <title>Metabolic potential, ecology and presence of endohyphal bacteria is reflected in genomic diversity of Mucoromycotina.</title>
        <authorList>
            <person name="Muszewska A."/>
            <person name="Okrasinska A."/>
            <person name="Steczkiewicz K."/>
            <person name="Drgas O."/>
            <person name="Orlowska M."/>
            <person name="Perlinska-Lenart U."/>
            <person name="Aleksandrzak-Piekarczyk T."/>
            <person name="Szatraj K."/>
            <person name="Zielenkiewicz U."/>
            <person name="Pilsyk S."/>
            <person name="Malc E."/>
            <person name="Mieczkowski P."/>
            <person name="Kruszewska J.S."/>
            <person name="Biernat P."/>
            <person name="Pawlowska J."/>
        </authorList>
    </citation>
    <scope>NUCLEOTIDE SEQUENCE [LARGE SCALE GENOMIC DNA]</scope>
    <source>
        <strain evidence="6 7">CBS 142.35</strain>
    </source>
</reference>
<dbReference type="PANTHER" id="PTHR43400">
    <property type="entry name" value="FUMARATE REDUCTASE"/>
    <property type="match status" value="1"/>
</dbReference>
<evidence type="ECO:0000313" key="7">
    <source>
        <dbReference type="Proteomes" id="UP000646827"/>
    </source>
</evidence>
<gene>
    <name evidence="6" type="ORF">INT45_005806</name>
</gene>
<dbReference type="GO" id="GO:0016491">
    <property type="term" value="F:oxidoreductase activity"/>
    <property type="evidence" value="ECO:0007669"/>
    <property type="project" value="UniProtKB-KW"/>
</dbReference>
<dbReference type="Gene3D" id="3.50.50.60">
    <property type="entry name" value="FAD/NAD(P)-binding domain"/>
    <property type="match status" value="1"/>
</dbReference>
<dbReference type="NCBIfam" id="NF006130">
    <property type="entry name" value="PRK08274.1"/>
    <property type="match status" value="1"/>
</dbReference>
<dbReference type="InterPro" id="IPR036188">
    <property type="entry name" value="FAD/NAD-bd_sf"/>
</dbReference>
<evidence type="ECO:0000256" key="1">
    <source>
        <dbReference type="ARBA" id="ARBA00001974"/>
    </source>
</evidence>
<dbReference type="InterPro" id="IPR003953">
    <property type="entry name" value="FAD-dep_OxRdtase_2_FAD-bd"/>
</dbReference>
<proteinExistence type="predicted"/>
<dbReference type="InterPro" id="IPR050315">
    <property type="entry name" value="FAD-oxidoreductase_2"/>
</dbReference>
<protein>
    <recommendedName>
        <fullName evidence="5">FAD-dependent oxidoreductase 2 FAD-binding domain-containing protein</fullName>
    </recommendedName>
</protein>
<dbReference type="SUPFAM" id="SSF56425">
    <property type="entry name" value="Succinate dehydrogenase/fumarate reductase flavoprotein, catalytic domain"/>
    <property type="match status" value="1"/>
</dbReference>
<organism evidence="6 7">
    <name type="scientific">Circinella minor</name>
    <dbReference type="NCBI Taxonomy" id="1195481"/>
    <lineage>
        <taxon>Eukaryota</taxon>
        <taxon>Fungi</taxon>
        <taxon>Fungi incertae sedis</taxon>
        <taxon>Mucoromycota</taxon>
        <taxon>Mucoromycotina</taxon>
        <taxon>Mucoromycetes</taxon>
        <taxon>Mucorales</taxon>
        <taxon>Lichtheimiaceae</taxon>
        <taxon>Circinella</taxon>
    </lineage>
</organism>
<sequence length="534" mass="58164">MTQWDVIVVGGGNAGYASAIAAKQAGAGRVLLIEKSSETAYPGGNSYFTAGAFRTVFSGLDDLLPILHNVDSETAKIVDMDPYTSQDFMDDLMRVTGGRADPKLANVLVNNSRETIDWLDKVGIQFRLSFNRQAYKVEGRYKFWGGMVLSVVDGGKGMIKQYHEAALRHNVTVQYGTTLTRMITDQVSNKVQGVEVLLQHSSGSTTKQMLTSNAVILTCGGFEASPSMRAQYLGKNWDLAHVRGTPYNTGDGHVIAQRDVYAKTAGGYSSCHATCWDANTNPHKGDTVLTNQFTKSGYPLGIMVNRDGQRFVDEGMDFRNYTYAFFGKEIMNQPGSVAFQIWDAKSLSWLREEEYADSVVEKVVANSIEELAEKLAAPDQKGSWKATLTSEKTLVDTIREYNDAVTAHRRQYPNLKWDPAIKDGLSTQSSEKQLKLPKSNWALSLDRAPFVAVKITTGITFTFGGLAVDPQTAAVLDTSSQPIGNLYAAGEIVGGAFYDNYPGGSGLMLGSILGRKAGTSAANISAIRHKSSRL</sequence>
<comment type="caution">
    <text evidence="6">The sequence shown here is derived from an EMBL/GenBank/DDBJ whole genome shotgun (WGS) entry which is preliminary data.</text>
</comment>
<evidence type="ECO:0000256" key="2">
    <source>
        <dbReference type="ARBA" id="ARBA00022630"/>
    </source>
</evidence>